<dbReference type="AlphaFoldDB" id="A0A1D2VJJ8"/>
<dbReference type="Pfam" id="PF02423">
    <property type="entry name" value="OCD_Mu_crystall"/>
    <property type="match status" value="1"/>
</dbReference>
<dbReference type="InterPro" id="IPR036291">
    <property type="entry name" value="NAD(P)-bd_dom_sf"/>
</dbReference>
<gene>
    <name evidence="2" type="ORF">ASCRUDRAFT_21026</name>
</gene>
<comment type="similarity">
    <text evidence="1">Belongs to the ornithine cyclodeaminase/mu-crystallin family.</text>
</comment>
<protein>
    <submittedName>
        <fullName evidence="2">NAD(P)-binding protein</fullName>
    </submittedName>
</protein>
<reference evidence="3" key="1">
    <citation type="submission" date="2016-05" db="EMBL/GenBank/DDBJ databases">
        <title>Comparative genomics of biotechnologically important yeasts.</title>
        <authorList>
            <consortium name="DOE Joint Genome Institute"/>
            <person name="Riley R."/>
            <person name="Haridas S."/>
            <person name="Wolfe K.H."/>
            <person name="Lopes M.R."/>
            <person name="Hittinger C.T."/>
            <person name="Goker M."/>
            <person name="Salamov A."/>
            <person name="Wisecaver J."/>
            <person name="Long T.M."/>
            <person name="Aerts A.L."/>
            <person name="Barry K."/>
            <person name="Choi C."/>
            <person name="Clum A."/>
            <person name="Coughlan A.Y."/>
            <person name="Deshpande S."/>
            <person name="Douglass A.P."/>
            <person name="Hanson S.J."/>
            <person name="Klenk H.-P."/>
            <person name="Labutti K."/>
            <person name="Lapidus A."/>
            <person name="Lindquist E."/>
            <person name="Lipzen A."/>
            <person name="Meier-Kolthoff J.P."/>
            <person name="Ohm R.A."/>
            <person name="Otillar R.P."/>
            <person name="Pangilinan J."/>
            <person name="Peng Y."/>
            <person name="Rokas A."/>
            <person name="Rosa C.A."/>
            <person name="Scheuner C."/>
            <person name="Sibirny A.A."/>
            <person name="Slot J.C."/>
            <person name="Stielow J.B."/>
            <person name="Sun H."/>
            <person name="Kurtzman C.P."/>
            <person name="Blackwell M."/>
            <person name="Grigoriev I.V."/>
            <person name="Jeffries T.W."/>
        </authorList>
    </citation>
    <scope>NUCLEOTIDE SEQUENCE [LARGE SCALE GENOMIC DNA]</scope>
    <source>
        <strain evidence="3">DSM 1968</strain>
    </source>
</reference>
<feature type="non-terminal residue" evidence="2">
    <location>
        <position position="353"/>
    </location>
</feature>
<evidence type="ECO:0000313" key="2">
    <source>
        <dbReference type="EMBL" id="ODV61782.1"/>
    </source>
</evidence>
<dbReference type="GeneID" id="30963301"/>
<proteinExistence type="inferred from homology"/>
<dbReference type="STRING" id="1344418.A0A1D2VJJ8"/>
<dbReference type="RefSeq" id="XP_020048089.1">
    <property type="nucleotide sequence ID" value="XM_020189665.1"/>
</dbReference>
<evidence type="ECO:0000256" key="1">
    <source>
        <dbReference type="ARBA" id="ARBA00008903"/>
    </source>
</evidence>
<name>A0A1D2VJJ8_9ASCO</name>
<dbReference type="InParanoid" id="A0A1D2VJJ8"/>
<sequence length="353" mass="39459">MRILSDKNIEEYLKSIGEEELKEFQDVLIESLIDYEKDETLIPKRIVIESEDKESTYLIMPSKLKDRGTRENKKIGVKVLTGSKEGFNGVTMILDGNNGKPKSILNARTLTAFRTALCTSLSLVKVLPVELVRELKAEADGECDEITVFGVGLQSYWHLKISLMIYYKTDYFQKINVVSRNYDNVKRFIEKIKKEGKLLEKRDGGEIQVEGIAMEEGGKIKKSVQRSLVVFGCTPSTEPIILGEHFRDSTGRVSRFVGVIGSYKPHMTEVDSEIMGEYTMEGVRNKVVVDSKAHCLAEAGELIQNGVPAHALLSIAELYAGTLEHVSGRVLMERFGNPHVIVAKLVGLSIMDV</sequence>
<dbReference type="FunCoup" id="A0A1D2VJJ8">
    <property type="interactions" value="9"/>
</dbReference>
<dbReference type="InterPro" id="IPR023401">
    <property type="entry name" value="ODC_N"/>
</dbReference>
<dbReference type="InterPro" id="IPR003462">
    <property type="entry name" value="ODC_Mu_crystall"/>
</dbReference>
<dbReference type="OrthoDB" id="41492at2759"/>
<dbReference type="PANTHER" id="PTHR13812">
    <property type="entry name" value="KETIMINE REDUCTASE MU-CRYSTALLIN"/>
    <property type="match status" value="1"/>
</dbReference>
<accession>A0A1D2VJJ8</accession>
<dbReference type="GO" id="GO:0005737">
    <property type="term" value="C:cytoplasm"/>
    <property type="evidence" value="ECO:0007669"/>
    <property type="project" value="TreeGrafter"/>
</dbReference>
<keyword evidence="3" id="KW-1185">Reference proteome</keyword>
<dbReference type="Gene3D" id="3.40.50.720">
    <property type="entry name" value="NAD(P)-binding Rossmann-like Domain"/>
    <property type="match status" value="1"/>
</dbReference>
<dbReference type="SUPFAM" id="SSF51735">
    <property type="entry name" value="NAD(P)-binding Rossmann-fold domains"/>
    <property type="match status" value="1"/>
</dbReference>
<evidence type="ECO:0000313" key="3">
    <source>
        <dbReference type="Proteomes" id="UP000095038"/>
    </source>
</evidence>
<organism evidence="2 3">
    <name type="scientific">Ascoidea rubescens DSM 1968</name>
    <dbReference type="NCBI Taxonomy" id="1344418"/>
    <lineage>
        <taxon>Eukaryota</taxon>
        <taxon>Fungi</taxon>
        <taxon>Dikarya</taxon>
        <taxon>Ascomycota</taxon>
        <taxon>Saccharomycotina</taxon>
        <taxon>Saccharomycetes</taxon>
        <taxon>Ascoideaceae</taxon>
        <taxon>Ascoidea</taxon>
    </lineage>
</organism>
<dbReference type="Gene3D" id="3.30.1780.10">
    <property type="entry name" value="ornithine cyclodeaminase, domain 1"/>
    <property type="match status" value="1"/>
</dbReference>
<dbReference type="PANTHER" id="PTHR13812:SF19">
    <property type="entry name" value="KETIMINE REDUCTASE MU-CRYSTALLIN"/>
    <property type="match status" value="1"/>
</dbReference>
<dbReference type="Proteomes" id="UP000095038">
    <property type="component" value="Unassembled WGS sequence"/>
</dbReference>
<dbReference type="EMBL" id="KV454478">
    <property type="protein sequence ID" value="ODV61782.1"/>
    <property type="molecule type" value="Genomic_DNA"/>
</dbReference>